<keyword evidence="2" id="KW-0812">Transmembrane</keyword>
<evidence type="ECO:0000313" key="4">
    <source>
        <dbReference type="EMBL" id="MBO2451385.1"/>
    </source>
</evidence>
<keyword evidence="5" id="KW-1185">Reference proteome</keyword>
<keyword evidence="2" id="KW-1133">Transmembrane helix</keyword>
<evidence type="ECO:0000256" key="1">
    <source>
        <dbReference type="SAM" id="MobiDB-lite"/>
    </source>
</evidence>
<sequence>MRVVPRRDKERRRPRAAEAAAEPPATDGRTLVDPGDAPPQPDPEPEEASEPEVEAASEPEPEPVPPAPEPPKRKPTRAERKAAKKADKAAKKAAKKGGPPPESAAAPVEPAPPVDPDTKRRARVSERQRRAAEVKRARASQNRVQETAFREHRSALVAMILTLGLLIAAVAVTGGLIAGSMRTRPVTLAAPLNVYPISSTLPGQCQAGTQGISSSSSTGPTCYQLTPGIAIRKVAELKIQKARTKGAYDVAVTLRKNDRKAFADLTRAMQGRDLALVVKNNLVTVSRVEMAITDGKIAITGPPNRAEADKLLHELRGK</sequence>
<evidence type="ECO:0000259" key="3">
    <source>
        <dbReference type="Pfam" id="PF22599"/>
    </source>
</evidence>
<feature type="transmembrane region" description="Helical" evidence="2">
    <location>
        <begin position="155"/>
        <end position="178"/>
    </location>
</feature>
<feature type="compositionally biased region" description="Basic and acidic residues" evidence="1">
    <location>
        <begin position="116"/>
        <end position="136"/>
    </location>
</feature>
<organism evidence="4 5">
    <name type="scientific">Actinomadura barringtoniae</name>
    <dbReference type="NCBI Taxonomy" id="1427535"/>
    <lineage>
        <taxon>Bacteria</taxon>
        <taxon>Bacillati</taxon>
        <taxon>Actinomycetota</taxon>
        <taxon>Actinomycetes</taxon>
        <taxon>Streptosporangiales</taxon>
        <taxon>Thermomonosporaceae</taxon>
        <taxon>Actinomadura</taxon>
    </lineage>
</organism>
<feature type="compositionally biased region" description="Basic and acidic residues" evidence="1">
    <location>
        <begin position="70"/>
        <end position="90"/>
    </location>
</feature>
<keyword evidence="2" id="KW-0472">Membrane</keyword>
<proteinExistence type="predicted"/>
<dbReference type="Proteomes" id="UP000669179">
    <property type="component" value="Unassembled WGS sequence"/>
</dbReference>
<protein>
    <recommendedName>
        <fullName evidence="3">SecDF P1 head subdomain domain-containing protein</fullName>
    </recommendedName>
</protein>
<dbReference type="Gene3D" id="3.30.1360.200">
    <property type="match status" value="1"/>
</dbReference>
<comment type="caution">
    <text evidence="4">The sequence shown here is derived from an EMBL/GenBank/DDBJ whole genome shotgun (WGS) entry which is preliminary data.</text>
</comment>
<dbReference type="Pfam" id="PF22599">
    <property type="entry name" value="SecDF_P1_head"/>
    <property type="match status" value="1"/>
</dbReference>
<dbReference type="AlphaFoldDB" id="A0A939PF29"/>
<feature type="domain" description="SecDF P1 head subdomain" evidence="3">
    <location>
        <begin position="234"/>
        <end position="316"/>
    </location>
</feature>
<name>A0A939PF29_9ACTN</name>
<feature type="region of interest" description="Disordered" evidence="1">
    <location>
        <begin position="1"/>
        <end position="139"/>
    </location>
</feature>
<evidence type="ECO:0000256" key="2">
    <source>
        <dbReference type="SAM" id="Phobius"/>
    </source>
</evidence>
<gene>
    <name evidence="4" type="ORF">J4573_30145</name>
</gene>
<reference evidence="4" key="1">
    <citation type="submission" date="2021-03" db="EMBL/GenBank/DDBJ databases">
        <authorList>
            <person name="Kanchanasin P."/>
            <person name="Saeng-In P."/>
            <person name="Phongsopitanun W."/>
            <person name="Yuki M."/>
            <person name="Kudo T."/>
            <person name="Ohkuma M."/>
            <person name="Tanasupawat S."/>
        </authorList>
    </citation>
    <scope>NUCLEOTIDE SEQUENCE</scope>
    <source>
        <strain evidence="4">GKU 128</strain>
    </source>
</reference>
<dbReference type="EMBL" id="JAGEOJ010000013">
    <property type="protein sequence ID" value="MBO2451385.1"/>
    <property type="molecule type" value="Genomic_DNA"/>
</dbReference>
<evidence type="ECO:0000313" key="5">
    <source>
        <dbReference type="Proteomes" id="UP000669179"/>
    </source>
</evidence>
<dbReference type="InterPro" id="IPR054384">
    <property type="entry name" value="SecDF_P1_head"/>
</dbReference>
<accession>A0A939PF29</accession>
<feature type="compositionally biased region" description="Acidic residues" evidence="1">
    <location>
        <begin position="43"/>
        <end position="61"/>
    </location>
</feature>
<dbReference type="RefSeq" id="WP_208259289.1">
    <property type="nucleotide sequence ID" value="NZ_JAGEOJ010000013.1"/>
</dbReference>